<accession>A0A7R9FSK3</accession>
<feature type="non-terminal residue" evidence="2">
    <location>
        <position position="1"/>
    </location>
</feature>
<dbReference type="AlphaFoldDB" id="A0A7R9FSK3"/>
<name>A0A7R9FSK3_9CRUS</name>
<dbReference type="InterPro" id="IPR032675">
    <property type="entry name" value="LRR_dom_sf"/>
</dbReference>
<dbReference type="EMBL" id="CAJPEV010006202">
    <property type="protein sequence ID" value="CAG0903938.1"/>
    <property type="molecule type" value="Genomic_DNA"/>
</dbReference>
<dbReference type="EMBL" id="LR905719">
    <property type="protein sequence ID" value="CAD7253610.1"/>
    <property type="molecule type" value="Genomic_DNA"/>
</dbReference>
<keyword evidence="3" id="KW-1185">Reference proteome</keyword>
<proteinExistence type="predicted"/>
<sequence length="292" mass="33147">MQRCIAFLSLPFFLFALGTSGETRLLVPIQVTFYPAPASTSKVPAFRLWTIRVQARATKFSRLSMMPFGPIGNSDLLKYYAECIKIRLASNRRLRRHESHYKRHIAQYDTRNTLTSSLDGFWNLLGRITTRVDFTLFGNKAVEEFPPGVFGNVSFERTILLHTQVGSIHRSALRSSKEQLRRPEILAGELREFPWDILPDMPGLVHLDLGENFLLDLPPVESPSLERLSLGGNKIARLTVGWSTPNLTALVVGFMAETRIELWGNEIRNFTKESFVLMLENLAAGEGYIDLY</sequence>
<dbReference type="Proteomes" id="UP000677054">
    <property type="component" value="Unassembled WGS sequence"/>
</dbReference>
<reference evidence="2" key="1">
    <citation type="submission" date="2020-11" db="EMBL/GenBank/DDBJ databases">
        <authorList>
            <person name="Tran Van P."/>
        </authorList>
    </citation>
    <scope>NUCLEOTIDE SEQUENCE</scope>
</reference>
<evidence type="ECO:0000313" key="3">
    <source>
        <dbReference type="Proteomes" id="UP000677054"/>
    </source>
</evidence>
<feature type="chain" id="PRO_5036210635" evidence="1">
    <location>
        <begin position="22"/>
        <end position="292"/>
    </location>
</feature>
<dbReference type="Gene3D" id="3.80.10.10">
    <property type="entry name" value="Ribonuclease Inhibitor"/>
    <property type="match status" value="1"/>
</dbReference>
<gene>
    <name evidence="2" type="ORF">DSTB1V02_LOCUS13358</name>
</gene>
<dbReference type="OrthoDB" id="271226at2759"/>
<dbReference type="SUPFAM" id="SSF52058">
    <property type="entry name" value="L domain-like"/>
    <property type="match status" value="1"/>
</dbReference>
<feature type="signal peptide" evidence="1">
    <location>
        <begin position="1"/>
        <end position="21"/>
    </location>
</feature>
<evidence type="ECO:0000256" key="1">
    <source>
        <dbReference type="SAM" id="SignalP"/>
    </source>
</evidence>
<organism evidence="2">
    <name type="scientific">Darwinula stevensoni</name>
    <dbReference type="NCBI Taxonomy" id="69355"/>
    <lineage>
        <taxon>Eukaryota</taxon>
        <taxon>Metazoa</taxon>
        <taxon>Ecdysozoa</taxon>
        <taxon>Arthropoda</taxon>
        <taxon>Crustacea</taxon>
        <taxon>Oligostraca</taxon>
        <taxon>Ostracoda</taxon>
        <taxon>Podocopa</taxon>
        <taxon>Podocopida</taxon>
        <taxon>Darwinulocopina</taxon>
        <taxon>Darwinuloidea</taxon>
        <taxon>Darwinulidae</taxon>
        <taxon>Darwinula</taxon>
    </lineage>
</organism>
<protein>
    <submittedName>
        <fullName evidence="2">Uncharacterized protein</fullName>
    </submittedName>
</protein>
<evidence type="ECO:0000313" key="2">
    <source>
        <dbReference type="EMBL" id="CAD7253610.1"/>
    </source>
</evidence>
<keyword evidence="1" id="KW-0732">Signal</keyword>